<dbReference type="GO" id="GO:0004594">
    <property type="term" value="F:pantothenate kinase activity"/>
    <property type="evidence" value="ECO:0007669"/>
    <property type="project" value="UniProtKB-UniRule"/>
</dbReference>
<reference evidence="17" key="1">
    <citation type="journal article" date="2014" name="Int. J. Syst. Evol. Microbiol.">
        <title>Complete genome sequence of Corynebacterium casei LMG S-19264T (=DSM 44701T), isolated from a smear-ripened cheese.</title>
        <authorList>
            <consortium name="US DOE Joint Genome Institute (JGI-PGF)"/>
            <person name="Walter F."/>
            <person name="Albersmeier A."/>
            <person name="Kalinowski J."/>
            <person name="Ruckert C."/>
        </authorList>
    </citation>
    <scope>NUCLEOTIDE SEQUENCE</scope>
    <source>
        <strain evidence="17">KCTC 42651</strain>
    </source>
</reference>
<evidence type="ECO:0000256" key="15">
    <source>
        <dbReference type="ARBA" id="ARBA00040883"/>
    </source>
</evidence>
<evidence type="ECO:0000256" key="7">
    <source>
        <dbReference type="ARBA" id="ARBA00022490"/>
    </source>
</evidence>
<dbReference type="RefSeq" id="WP_189988626.1">
    <property type="nucleotide sequence ID" value="NZ_BMZS01000003.1"/>
</dbReference>
<dbReference type="Gene3D" id="3.30.420.40">
    <property type="match status" value="2"/>
</dbReference>
<evidence type="ECO:0000256" key="16">
    <source>
        <dbReference type="HAMAP-Rule" id="MF_01274"/>
    </source>
</evidence>
<comment type="caution">
    <text evidence="16">Lacks conserved residue(s) required for the propagation of feature annotation.</text>
</comment>
<dbReference type="GO" id="GO:0046872">
    <property type="term" value="F:metal ion binding"/>
    <property type="evidence" value="ECO:0007669"/>
    <property type="project" value="UniProtKB-KW"/>
</dbReference>
<evidence type="ECO:0000256" key="4">
    <source>
        <dbReference type="ARBA" id="ARBA00005225"/>
    </source>
</evidence>
<dbReference type="PANTHER" id="PTHR34265:SF1">
    <property type="entry name" value="TYPE III PANTOTHENATE KINASE"/>
    <property type="match status" value="1"/>
</dbReference>
<dbReference type="NCBIfam" id="NF009848">
    <property type="entry name" value="PRK13318.1-6"/>
    <property type="match status" value="1"/>
</dbReference>
<accession>A0A918XQN6</accession>
<keyword evidence="16" id="KW-0479">Metal-binding</keyword>
<dbReference type="AlphaFoldDB" id="A0A918XQN6"/>
<reference evidence="17" key="2">
    <citation type="submission" date="2020-09" db="EMBL/GenBank/DDBJ databases">
        <authorList>
            <person name="Sun Q."/>
            <person name="Kim S."/>
        </authorList>
    </citation>
    <scope>NUCLEOTIDE SEQUENCE</scope>
    <source>
        <strain evidence="17">KCTC 42651</strain>
    </source>
</reference>
<feature type="binding site" evidence="16">
    <location>
        <begin position="111"/>
        <end position="114"/>
    </location>
    <ligand>
        <name>substrate</name>
    </ligand>
</feature>
<keyword evidence="9 16" id="KW-0547">Nucleotide-binding</keyword>
<dbReference type="PANTHER" id="PTHR34265">
    <property type="entry name" value="TYPE III PANTOTHENATE KINASE"/>
    <property type="match status" value="1"/>
</dbReference>
<protein>
    <recommendedName>
        <fullName evidence="15 16">Type III pantothenate kinase</fullName>
        <ecNumber evidence="6 16">2.7.1.33</ecNumber>
    </recommendedName>
    <alternativeName>
        <fullName evidence="16">PanK-III</fullName>
    </alternativeName>
    <alternativeName>
        <fullName evidence="16">Pantothenic acid kinase</fullName>
    </alternativeName>
</protein>
<name>A0A918XQN6_9PROT</name>
<comment type="catalytic activity">
    <reaction evidence="1 16">
        <text>(R)-pantothenate + ATP = (R)-4'-phosphopantothenate + ADP + H(+)</text>
        <dbReference type="Rhea" id="RHEA:16373"/>
        <dbReference type="ChEBI" id="CHEBI:10986"/>
        <dbReference type="ChEBI" id="CHEBI:15378"/>
        <dbReference type="ChEBI" id="CHEBI:29032"/>
        <dbReference type="ChEBI" id="CHEBI:30616"/>
        <dbReference type="ChEBI" id="CHEBI:456216"/>
        <dbReference type="EC" id="2.7.1.33"/>
    </reaction>
</comment>
<comment type="subunit">
    <text evidence="5 16">Homodimer.</text>
</comment>
<feature type="binding site" evidence="16">
    <location>
        <position position="136"/>
    </location>
    <ligand>
        <name>ATP</name>
        <dbReference type="ChEBI" id="CHEBI:30616"/>
    </ligand>
</feature>
<evidence type="ECO:0000256" key="1">
    <source>
        <dbReference type="ARBA" id="ARBA00001206"/>
    </source>
</evidence>
<keyword evidence="18" id="KW-1185">Reference proteome</keyword>
<dbReference type="GO" id="GO:0015937">
    <property type="term" value="P:coenzyme A biosynthetic process"/>
    <property type="evidence" value="ECO:0007669"/>
    <property type="project" value="UniProtKB-UniRule"/>
</dbReference>
<dbReference type="EC" id="2.7.1.33" evidence="6 16"/>
<organism evidence="17 18">
    <name type="scientific">Thalassobaculum fulvum</name>
    <dbReference type="NCBI Taxonomy" id="1633335"/>
    <lineage>
        <taxon>Bacteria</taxon>
        <taxon>Pseudomonadati</taxon>
        <taxon>Pseudomonadota</taxon>
        <taxon>Alphaproteobacteria</taxon>
        <taxon>Rhodospirillales</taxon>
        <taxon>Thalassobaculaceae</taxon>
        <taxon>Thalassobaculum</taxon>
    </lineage>
</organism>
<dbReference type="NCBIfam" id="NF009855">
    <property type="entry name" value="PRK13321.1"/>
    <property type="match status" value="1"/>
</dbReference>
<evidence type="ECO:0000256" key="9">
    <source>
        <dbReference type="ARBA" id="ARBA00022741"/>
    </source>
</evidence>
<feature type="binding site" evidence="16">
    <location>
        <begin position="6"/>
        <end position="13"/>
    </location>
    <ligand>
        <name>ATP</name>
        <dbReference type="ChEBI" id="CHEBI:30616"/>
    </ligand>
</feature>
<feature type="binding site" evidence="16">
    <location>
        <position position="197"/>
    </location>
    <ligand>
        <name>substrate</name>
    </ligand>
</feature>
<keyword evidence="13 16" id="KW-0173">Coenzyme A biosynthesis</keyword>
<evidence type="ECO:0000256" key="6">
    <source>
        <dbReference type="ARBA" id="ARBA00012102"/>
    </source>
</evidence>
<keyword evidence="8 16" id="KW-0808">Transferase</keyword>
<feature type="binding site" evidence="16">
    <location>
        <position position="133"/>
    </location>
    <ligand>
        <name>K(+)</name>
        <dbReference type="ChEBI" id="CHEBI:29103"/>
    </ligand>
</feature>
<comment type="cofactor">
    <cofactor evidence="2">
        <name>K(+)</name>
        <dbReference type="ChEBI" id="CHEBI:29103"/>
    </cofactor>
</comment>
<comment type="similarity">
    <text evidence="14 16">Belongs to the type III pantothenate kinase family.</text>
</comment>
<comment type="pathway">
    <text evidence="4 16">Cofactor biosynthesis; coenzyme A biosynthesis; CoA from (R)-pantothenate: step 1/5.</text>
</comment>
<keyword evidence="11 16" id="KW-0067">ATP-binding</keyword>
<dbReference type="HAMAP" id="MF_01274">
    <property type="entry name" value="Pantothen_kinase_3"/>
    <property type="match status" value="1"/>
</dbReference>
<dbReference type="GO" id="GO:0005737">
    <property type="term" value="C:cytoplasm"/>
    <property type="evidence" value="ECO:0007669"/>
    <property type="project" value="UniProtKB-SubCell"/>
</dbReference>
<dbReference type="EMBL" id="BMZS01000003">
    <property type="protein sequence ID" value="GHD47684.1"/>
    <property type="molecule type" value="Genomic_DNA"/>
</dbReference>
<comment type="caution">
    <text evidence="17">The sequence shown here is derived from an EMBL/GenBank/DDBJ whole genome shotgun (WGS) entry which is preliminary data.</text>
</comment>
<evidence type="ECO:0000256" key="12">
    <source>
        <dbReference type="ARBA" id="ARBA00022958"/>
    </source>
</evidence>
<keyword evidence="7 16" id="KW-0963">Cytoplasm</keyword>
<evidence type="ECO:0000256" key="11">
    <source>
        <dbReference type="ARBA" id="ARBA00022840"/>
    </source>
</evidence>
<evidence type="ECO:0000313" key="17">
    <source>
        <dbReference type="EMBL" id="GHD47684.1"/>
    </source>
</evidence>
<gene>
    <name evidence="16 17" type="primary">coaX</name>
    <name evidence="17" type="ORF">GCM10017083_18370</name>
</gene>
<dbReference type="SUPFAM" id="SSF53067">
    <property type="entry name" value="Actin-like ATPase domain"/>
    <property type="match status" value="2"/>
</dbReference>
<dbReference type="InterPro" id="IPR043129">
    <property type="entry name" value="ATPase_NBD"/>
</dbReference>
<evidence type="ECO:0000256" key="5">
    <source>
        <dbReference type="ARBA" id="ARBA00011738"/>
    </source>
</evidence>
<dbReference type="GO" id="GO:0005524">
    <property type="term" value="F:ATP binding"/>
    <property type="evidence" value="ECO:0007669"/>
    <property type="project" value="UniProtKB-UniRule"/>
</dbReference>
<evidence type="ECO:0000256" key="2">
    <source>
        <dbReference type="ARBA" id="ARBA00001958"/>
    </source>
</evidence>
<evidence type="ECO:0000256" key="3">
    <source>
        <dbReference type="ARBA" id="ARBA00004496"/>
    </source>
</evidence>
<evidence type="ECO:0000256" key="10">
    <source>
        <dbReference type="ARBA" id="ARBA00022777"/>
    </source>
</evidence>
<proteinExistence type="inferred from homology"/>
<dbReference type="CDD" id="cd24015">
    <property type="entry name" value="ASKHA_NBD_PanK-III"/>
    <property type="match status" value="1"/>
</dbReference>
<keyword evidence="12 16" id="KW-0630">Potassium</keyword>
<feature type="active site" description="Proton acceptor" evidence="16">
    <location>
        <position position="113"/>
    </location>
</feature>
<dbReference type="Proteomes" id="UP000630353">
    <property type="component" value="Unassembled WGS sequence"/>
</dbReference>
<comment type="function">
    <text evidence="16">Catalyzes the phosphorylation of pantothenate (Pan), the first step in CoA biosynthesis.</text>
</comment>
<evidence type="ECO:0000313" key="18">
    <source>
        <dbReference type="Proteomes" id="UP000630353"/>
    </source>
</evidence>
<comment type="cofactor">
    <cofactor evidence="16">
        <name>NH4(+)</name>
        <dbReference type="ChEBI" id="CHEBI:28938"/>
    </cofactor>
    <cofactor evidence="16">
        <name>K(+)</name>
        <dbReference type="ChEBI" id="CHEBI:29103"/>
    </cofactor>
    <text evidence="16">A monovalent cation. Ammonium or potassium.</text>
</comment>
<evidence type="ECO:0000256" key="14">
    <source>
        <dbReference type="ARBA" id="ARBA00038036"/>
    </source>
</evidence>
<sequence>MLLVIDCGNTNTVFAVYRGDEEEAPLGSWRTSTVATRTADEYAVWLTQLMALDGLDTKGIRSVIIATVVPATLFSLRTLCRKHFGIDPMVIGEAGVNLGIPVRIDRPEEVGADRVVNAVAAHRLYGGPLIIVDFGTATTFDVVDEDGGYAGGIIAPGINLSLDALYMAAAQLPKIAIRAPEQRPGDNQPVRVIGKNTRAAMYSGIFWGYVAMIEGLVARIRAEYGRPMRVIGTGGLSALFAEWTSALEIVDDDLTLAGLRMIHRSNSS</sequence>
<dbReference type="NCBIfam" id="TIGR00671">
    <property type="entry name" value="baf"/>
    <property type="match status" value="1"/>
</dbReference>
<dbReference type="NCBIfam" id="NF009844">
    <property type="entry name" value="PRK13318.1-2"/>
    <property type="match status" value="1"/>
</dbReference>
<dbReference type="InterPro" id="IPR004619">
    <property type="entry name" value="Type_III_PanK"/>
</dbReference>
<evidence type="ECO:0000256" key="13">
    <source>
        <dbReference type="ARBA" id="ARBA00022993"/>
    </source>
</evidence>
<evidence type="ECO:0000256" key="8">
    <source>
        <dbReference type="ARBA" id="ARBA00022679"/>
    </source>
</evidence>
<keyword evidence="10 16" id="KW-0418">Kinase</keyword>
<dbReference type="Pfam" id="PF03309">
    <property type="entry name" value="Pan_kinase"/>
    <property type="match status" value="1"/>
</dbReference>
<comment type="subcellular location">
    <subcellularLocation>
        <location evidence="3 16">Cytoplasm</location>
    </subcellularLocation>
</comment>